<dbReference type="Gene3D" id="1.10.340.30">
    <property type="entry name" value="Hypothetical protein, domain 2"/>
    <property type="match status" value="1"/>
</dbReference>
<evidence type="ECO:0000256" key="2">
    <source>
        <dbReference type="ARBA" id="ARBA00022723"/>
    </source>
</evidence>
<dbReference type="EMBL" id="JARVCO010000002">
    <property type="protein sequence ID" value="MDZ8117402.1"/>
    <property type="molecule type" value="Genomic_DNA"/>
</dbReference>
<dbReference type="InterPro" id="IPR003265">
    <property type="entry name" value="HhH-GPD_domain"/>
</dbReference>
<keyword evidence="4" id="KW-0411">Iron-sulfur</keyword>
<dbReference type="InterPro" id="IPR023170">
    <property type="entry name" value="HhH_base_excis_C"/>
</dbReference>
<evidence type="ECO:0000313" key="7">
    <source>
        <dbReference type="Proteomes" id="UP001290861"/>
    </source>
</evidence>
<dbReference type="Gene3D" id="1.10.1670.10">
    <property type="entry name" value="Helix-hairpin-Helix base-excision DNA repair enzymes (C-terminal)"/>
    <property type="match status" value="1"/>
</dbReference>
<dbReference type="PIRSF" id="PIRSF001435">
    <property type="entry name" value="Nth"/>
    <property type="match status" value="1"/>
</dbReference>
<dbReference type="SMART" id="SM00478">
    <property type="entry name" value="ENDO3c"/>
    <property type="match status" value="1"/>
</dbReference>
<evidence type="ECO:0000259" key="5">
    <source>
        <dbReference type="SMART" id="SM00478"/>
    </source>
</evidence>
<proteinExistence type="predicted"/>
<keyword evidence="1" id="KW-0004">4Fe-4S</keyword>
<evidence type="ECO:0000313" key="6">
    <source>
        <dbReference type="EMBL" id="MDZ8117402.1"/>
    </source>
</evidence>
<keyword evidence="2" id="KW-0479">Metal-binding</keyword>
<organism evidence="6 7">
    <name type="scientific">Pontiella agarivorans</name>
    <dbReference type="NCBI Taxonomy" id="3038953"/>
    <lineage>
        <taxon>Bacteria</taxon>
        <taxon>Pseudomonadati</taxon>
        <taxon>Kiritimatiellota</taxon>
        <taxon>Kiritimatiellia</taxon>
        <taxon>Kiritimatiellales</taxon>
        <taxon>Pontiellaceae</taxon>
        <taxon>Pontiella</taxon>
    </lineage>
</organism>
<keyword evidence="7" id="KW-1185">Reference proteome</keyword>
<dbReference type="InterPro" id="IPR011257">
    <property type="entry name" value="DNA_glycosylase"/>
</dbReference>
<dbReference type="PANTHER" id="PTHR10359">
    <property type="entry name" value="A/G-SPECIFIC ADENINE GLYCOSYLASE/ENDONUCLEASE III"/>
    <property type="match status" value="1"/>
</dbReference>
<gene>
    <name evidence="6" type="ORF">P9H32_02090</name>
</gene>
<protein>
    <recommendedName>
        <fullName evidence="5">HhH-GPD domain-containing protein</fullName>
    </recommendedName>
</protein>
<dbReference type="Proteomes" id="UP001290861">
    <property type="component" value="Unassembled WGS sequence"/>
</dbReference>
<comment type="caution">
    <text evidence="6">The sequence shown here is derived from an EMBL/GenBank/DDBJ whole genome shotgun (WGS) entry which is preliminary data.</text>
</comment>
<evidence type="ECO:0000256" key="4">
    <source>
        <dbReference type="ARBA" id="ARBA00023014"/>
    </source>
</evidence>
<dbReference type="SUPFAM" id="SSF48150">
    <property type="entry name" value="DNA-glycosylase"/>
    <property type="match status" value="1"/>
</dbReference>
<evidence type="ECO:0000256" key="3">
    <source>
        <dbReference type="ARBA" id="ARBA00023004"/>
    </source>
</evidence>
<dbReference type="CDD" id="cd00056">
    <property type="entry name" value="ENDO3c"/>
    <property type="match status" value="1"/>
</dbReference>
<dbReference type="RefSeq" id="WP_322607203.1">
    <property type="nucleotide sequence ID" value="NZ_JARVCO010000002.1"/>
</dbReference>
<dbReference type="PANTHER" id="PTHR10359:SF19">
    <property type="entry name" value="DNA REPAIR GLYCOSYLASE MJ1434-RELATED"/>
    <property type="match status" value="1"/>
</dbReference>
<dbReference type="Pfam" id="PF00730">
    <property type="entry name" value="HhH-GPD"/>
    <property type="match status" value="1"/>
</dbReference>
<feature type="domain" description="HhH-GPD" evidence="5">
    <location>
        <begin position="36"/>
        <end position="195"/>
    </location>
</feature>
<sequence>MTPPIYDVYNTLFSHYGKQHWWPAESRFEMIVGAILTQNTAWTNVEKALSNLRKNQALNFQSLENAPREQLMEWIRPAGFFNQKADYLQELISNLRNKFDGSLDKLFNLEGAALRTELLSWKGIGKETADCIILYAARQPAFVVDAYTKRICRRHSWIDDKAKYDDVAKLFTDNLPEDVQLFNEYHALIVRICKDYCTARKPNCKDCPLKKFL</sequence>
<keyword evidence="3" id="KW-0408">Iron</keyword>
<evidence type="ECO:0000256" key="1">
    <source>
        <dbReference type="ARBA" id="ARBA00022485"/>
    </source>
</evidence>
<name>A0ABU5MT82_9BACT</name>
<accession>A0ABU5MT82</accession>
<reference evidence="6 7" key="1">
    <citation type="journal article" date="2024" name="Appl. Environ. Microbiol.">
        <title>Pontiella agarivorans sp. nov., a novel marine anaerobic bacterium capable of degrading macroalgal polysaccharides and fixing nitrogen.</title>
        <authorList>
            <person name="Liu N."/>
            <person name="Kivenson V."/>
            <person name="Peng X."/>
            <person name="Cui Z."/>
            <person name="Lankiewicz T.S."/>
            <person name="Gosselin K.M."/>
            <person name="English C.J."/>
            <person name="Blair E.M."/>
            <person name="O'Malley M.A."/>
            <person name="Valentine D.L."/>
        </authorList>
    </citation>
    <scope>NUCLEOTIDE SEQUENCE [LARGE SCALE GENOMIC DNA]</scope>
    <source>
        <strain evidence="6 7">NLcol2</strain>
    </source>
</reference>